<dbReference type="AlphaFoldDB" id="K9X4Z7"/>
<protein>
    <submittedName>
        <fullName evidence="1">Putative transcriptional regulator</fullName>
    </submittedName>
</protein>
<dbReference type="KEGG" id="csg:Cylst_5750"/>
<reference evidence="1 2" key="1">
    <citation type="submission" date="2012-06" db="EMBL/GenBank/DDBJ databases">
        <title>Finished chromosome of genome of Cylindrospermum stagnale PCC 7417.</title>
        <authorList>
            <consortium name="US DOE Joint Genome Institute"/>
            <person name="Gugger M."/>
            <person name="Coursin T."/>
            <person name="Rippka R."/>
            <person name="Tandeau De Marsac N."/>
            <person name="Huntemann M."/>
            <person name="Wei C.-L."/>
            <person name="Han J."/>
            <person name="Detter J.C."/>
            <person name="Han C."/>
            <person name="Tapia R."/>
            <person name="Chen A."/>
            <person name="Kyrpides N."/>
            <person name="Mavromatis K."/>
            <person name="Markowitz V."/>
            <person name="Szeto E."/>
            <person name="Ivanova N."/>
            <person name="Pagani I."/>
            <person name="Pati A."/>
            <person name="Goodwin L."/>
            <person name="Nordberg H.P."/>
            <person name="Cantor M.N."/>
            <person name="Hua S.X."/>
            <person name="Woyke T."/>
            <person name="Kerfeld C.A."/>
        </authorList>
    </citation>
    <scope>NUCLEOTIDE SEQUENCE [LARGE SCALE GENOMIC DNA]</scope>
    <source>
        <strain evidence="1 2">PCC 7417</strain>
    </source>
</reference>
<dbReference type="eggNOG" id="COG3636">
    <property type="taxonomic scope" value="Bacteria"/>
</dbReference>
<dbReference type="STRING" id="56107.Cylst_5750"/>
<dbReference type="EMBL" id="CP003642">
    <property type="protein sequence ID" value="AFZ27745.1"/>
    <property type="molecule type" value="Genomic_DNA"/>
</dbReference>
<organism evidence="1 2">
    <name type="scientific">Cylindrospermum stagnale PCC 7417</name>
    <dbReference type="NCBI Taxonomy" id="56107"/>
    <lineage>
        <taxon>Bacteria</taxon>
        <taxon>Bacillati</taxon>
        <taxon>Cyanobacteriota</taxon>
        <taxon>Cyanophyceae</taxon>
        <taxon>Nostocales</taxon>
        <taxon>Nostocaceae</taxon>
        <taxon>Cylindrospermum</taxon>
    </lineage>
</organism>
<evidence type="ECO:0000313" key="1">
    <source>
        <dbReference type="EMBL" id="AFZ27745.1"/>
    </source>
</evidence>
<gene>
    <name evidence="1" type="ORF">Cylst_5750</name>
</gene>
<evidence type="ECO:0000313" key="2">
    <source>
        <dbReference type="Proteomes" id="UP000010475"/>
    </source>
</evidence>
<dbReference type="Proteomes" id="UP000010475">
    <property type="component" value="Chromosome"/>
</dbReference>
<sequence length="117" mass="12989">MLKSLPYQDFLISHLKDKNHAAGYIEAVFEEQDPEPELLKLVLSNVAEALSEQNMTPEEAKLHREKLDELLSQQGSEAIYNLGTWLNALGLKLTVAVAEKVEDNNITNAVTSSEVPV</sequence>
<proteinExistence type="predicted"/>
<accession>K9X4Z7</accession>
<name>K9X4Z7_9NOST</name>
<keyword evidence="2" id="KW-1185">Reference proteome</keyword>
<dbReference type="HOGENOM" id="CLU_137365_2_1_3"/>
<dbReference type="OrthoDB" id="574031at2"/>
<dbReference type="RefSeq" id="WP_015210979.1">
    <property type="nucleotide sequence ID" value="NC_019757.1"/>
</dbReference>